<dbReference type="Proteomes" id="UP000258309">
    <property type="component" value="Unassembled WGS sequence"/>
</dbReference>
<reference evidence="2 3" key="1">
    <citation type="submission" date="2018-05" db="EMBL/GenBank/DDBJ databases">
        <title>Draft genome sequence of Scytalidium lignicola DSM 105466, a ubiquitous saprotrophic fungus.</title>
        <authorList>
            <person name="Buettner E."/>
            <person name="Gebauer A.M."/>
            <person name="Hofrichter M."/>
            <person name="Liers C."/>
            <person name="Kellner H."/>
        </authorList>
    </citation>
    <scope>NUCLEOTIDE SEQUENCE [LARGE SCALE GENOMIC DNA]</scope>
    <source>
        <strain evidence="2 3">DSM 105466</strain>
    </source>
</reference>
<dbReference type="OrthoDB" id="410701at2759"/>
<evidence type="ECO:0000313" key="2">
    <source>
        <dbReference type="EMBL" id="RFU28394.1"/>
    </source>
</evidence>
<evidence type="ECO:0000256" key="1">
    <source>
        <dbReference type="SAM" id="MobiDB-lite"/>
    </source>
</evidence>
<gene>
    <name evidence="2" type="ORF">B7463_g7936</name>
</gene>
<comment type="caution">
    <text evidence="2">The sequence shown here is derived from an EMBL/GenBank/DDBJ whole genome shotgun (WGS) entry which is preliminary data.</text>
</comment>
<feature type="non-terminal residue" evidence="2">
    <location>
        <position position="941"/>
    </location>
</feature>
<accession>A0A3E2H4T9</accession>
<name>A0A3E2H4T9_SCYLI</name>
<proteinExistence type="predicted"/>
<protein>
    <submittedName>
        <fullName evidence="2">Uncharacterized protein</fullName>
    </submittedName>
</protein>
<feature type="region of interest" description="Disordered" evidence="1">
    <location>
        <begin position="663"/>
        <end position="685"/>
    </location>
</feature>
<feature type="non-terminal residue" evidence="2">
    <location>
        <position position="1"/>
    </location>
</feature>
<dbReference type="EMBL" id="NCSJ02000165">
    <property type="protein sequence ID" value="RFU28394.1"/>
    <property type="molecule type" value="Genomic_DNA"/>
</dbReference>
<evidence type="ECO:0000313" key="3">
    <source>
        <dbReference type="Proteomes" id="UP000258309"/>
    </source>
</evidence>
<dbReference type="OMA" id="YVPSEPP"/>
<dbReference type="STRING" id="5539.A0A3E2H4T9"/>
<sequence>MLSCLLLPRPGAATLWGFANSYNRSFQTSRFRTLTSRGRKTWTSKVGPRSYSNSGLLDKEEEMTHFQPSLARNTIHQSKPVRRHGSFTIRKVMHGIKSNHRHISPSRALAKWLDTEDRSERLVYWNTIREVVDGSTLPVILLHHLHQSENKDLQANRVDDYLIQQKREALERRGFASYDVDQWGRILQGESPDIMVERFLSLGSQKPPFLLLEILRGDLLKVRSLRSVLTFALNHILAYEPSKVSPDLVDHSKVHIEPSNKYRLKVNKVHGMEDLSFALLLRRLLYQSRRIWPSAMISVAQMVEPYLRLSFQVGVGQIEVDARTHRRVCNLYNELIRTLALPASIDPLKSMTYNWKSQRILLDMAAIFSPPLTLDKSSYRAVVRVLAALKKSEKESMIAALRARSWPPWRVYQDGMDALRSPEDDSSRVVSAVIAAKQSGYPEDAEEIAMMILGGQEPDGTPTIHTRKLLDPKTLDAGVSKHKLKTLPWTARIYATRDVQEAWGAFQDFRLKGGQPDLQMFHAMFEKISFEAKRSHLELEEDRIGVPGDAKEVFPVPDENYSEYWRTRLQPPTVEGLYKDMRSSGIRPAGRCLDFLIEHSASMADAVTYLRDSPLRRVVVQYLTDPNHKIPPQDLFRQLPVSTFGSFVKLLCRFAPKRILIEPASPPPTEEVKPTSGSSHTVQSTDYHEADHNQWTLMETFLPVDVEHNNFRRNPLAHAIELLRQQKPRYRPAWNALFATLARADVVVHPKLLYDPRNDIMACRVICALLNDFYECGLELDVVGFLKLCRAAEKSILASRGLNETERQPVLELIDRIKDEFKMLSETNIVSNNLPRLLHDISGVHLHAYIRILGLTGDHTEIISILNWMVEYNDELLAVSNLSRNGAGLMRRAIVSATVFCNDSPYHDEARHLIESVEHWGGWPEDLEVRQYIDNLPLDYR</sequence>
<organism evidence="2 3">
    <name type="scientific">Scytalidium lignicola</name>
    <name type="common">Hyphomycete</name>
    <dbReference type="NCBI Taxonomy" id="5539"/>
    <lineage>
        <taxon>Eukaryota</taxon>
        <taxon>Fungi</taxon>
        <taxon>Dikarya</taxon>
        <taxon>Ascomycota</taxon>
        <taxon>Pezizomycotina</taxon>
        <taxon>Leotiomycetes</taxon>
        <taxon>Leotiomycetes incertae sedis</taxon>
        <taxon>Scytalidium</taxon>
    </lineage>
</organism>
<keyword evidence="3" id="KW-1185">Reference proteome</keyword>
<feature type="compositionally biased region" description="Polar residues" evidence="1">
    <location>
        <begin position="675"/>
        <end position="685"/>
    </location>
</feature>
<dbReference type="AlphaFoldDB" id="A0A3E2H4T9"/>